<dbReference type="PANTHER" id="PTHR48100:SF1">
    <property type="entry name" value="HISTIDINE PHOSPHATASE FAMILY PROTEIN-RELATED"/>
    <property type="match status" value="1"/>
</dbReference>
<dbReference type="InterPro" id="IPR029033">
    <property type="entry name" value="His_PPase_superfam"/>
</dbReference>
<accession>A0ABR7VL79</accession>
<proteinExistence type="predicted"/>
<dbReference type="PANTHER" id="PTHR48100">
    <property type="entry name" value="BROAD-SPECIFICITY PHOSPHATASE YOR283W-RELATED"/>
    <property type="match status" value="1"/>
</dbReference>
<protein>
    <submittedName>
        <fullName evidence="1">Histidine phosphatase family protein</fullName>
    </submittedName>
</protein>
<reference evidence="1 2" key="1">
    <citation type="submission" date="2020-09" db="EMBL/GenBank/DDBJ databases">
        <title>Draft Genome Sequences of Oil-Oxidizing Bacteria Halomonas titanicae, Marinobacter lutaoensis, and Virgibacillus halodenitrificans Isolated from Highly Saline Environments.</title>
        <authorList>
            <person name="Grouzdev D.S."/>
            <person name="Sokolova D.S."/>
            <person name="Semenova E.M."/>
            <person name="Borzenkov I.A."/>
            <person name="Bidzhieva S.K."/>
            <person name="Poltaraus A.B."/>
            <person name="Nazina T.N."/>
        </authorList>
    </citation>
    <scope>NUCLEOTIDE SEQUENCE [LARGE SCALE GENOMIC DNA]</scope>
    <source>
        <strain evidence="1 2">VKM B-3472D</strain>
    </source>
</reference>
<dbReference type="RefSeq" id="WP_189777798.1">
    <property type="nucleotide sequence ID" value="NZ_JACWEZ010000003.1"/>
</dbReference>
<dbReference type="SMART" id="SM00855">
    <property type="entry name" value="PGAM"/>
    <property type="match status" value="1"/>
</dbReference>
<dbReference type="EMBL" id="JACWEZ010000003">
    <property type="protein sequence ID" value="MBD1222476.1"/>
    <property type="molecule type" value="Genomic_DNA"/>
</dbReference>
<evidence type="ECO:0000313" key="1">
    <source>
        <dbReference type="EMBL" id="MBD1222476.1"/>
    </source>
</evidence>
<gene>
    <name evidence="1" type="ORF">IC602_07635</name>
</gene>
<dbReference type="Proteomes" id="UP000621631">
    <property type="component" value="Unassembled WGS sequence"/>
</dbReference>
<comment type="caution">
    <text evidence="1">The sequence shown here is derived from an EMBL/GenBank/DDBJ whole genome shotgun (WGS) entry which is preliminary data.</text>
</comment>
<dbReference type="InterPro" id="IPR050275">
    <property type="entry name" value="PGM_Phosphatase"/>
</dbReference>
<dbReference type="Gene3D" id="3.40.50.1240">
    <property type="entry name" value="Phosphoglycerate mutase-like"/>
    <property type="match status" value="1"/>
</dbReference>
<dbReference type="Pfam" id="PF00300">
    <property type="entry name" value="His_Phos_1"/>
    <property type="match status" value="1"/>
</dbReference>
<organism evidence="1 2">
    <name type="scientific">Virgibacillus halodenitrificans</name>
    <name type="common">Bacillus halodenitrificans</name>
    <dbReference type="NCBI Taxonomy" id="1482"/>
    <lineage>
        <taxon>Bacteria</taxon>
        <taxon>Bacillati</taxon>
        <taxon>Bacillota</taxon>
        <taxon>Bacilli</taxon>
        <taxon>Bacillales</taxon>
        <taxon>Bacillaceae</taxon>
        <taxon>Virgibacillus</taxon>
    </lineage>
</organism>
<keyword evidence="2" id="KW-1185">Reference proteome</keyword>
<dbReference type="InterPro" id="IPR013078">
    <property type="entry name" value="His_Pase_superF_clade-1"/>
</dbReference>
<name>A0ABR7VL79_VIRHA</name>
<dbReference type="SUPFAM" id="SSF53254">
    <property type="entry name" value="Phosphoglycerate mutase-like"/>
    <property type="match status" value="1"/>
</dbReference>
<sequence length="178" mass="20397">MSKLIYVVRHCKAEGQEPEAPLTEQGKQQANQLAAFFNKRPDRIISSPFIRAQQSVDPLASKWDMEIETDPRLAERVLSKENLSDWFEKLRITFEDLELTYPGGESSNKATQRIVSVIEELEDDTSTILATHGNLLSLLLMYIDPNYGFEDWSSLTNPDVFELKIANGKAKIHRNWEK</sequence>
<dbReference type="CDD" id="cd07067">
    <property type="entry name" value="HP_PGM_like"/>
    <property type="match status" value="1"/>
</dbReference>
<evidence type="ECO:0000313" key="2">
    <source>
        <dbReference type="Proteomes" id="UP000621631"/>
    </source>
</evidence>